<dbReference type="OrthoDB" id="4075at2759"/>
<dbReference type="GO" id="GO:0033588">
    <property type="term" value="C:elongator holoenzyme complex"/>
    <property type="evidence" value="ECO:0007669"/>
    <property type="project" value="InterPro"/>
</dbReference>
<dbReference type="GeneID" id="17088197"/>
<dbReference type="Gramene" id="EME29398">
    <property type="protein sequence ID" value="EME29398"/>
    <property type="gene ID" value="Gasu_32220"/>
</dbReference>
<keyword evidence="1" id="KW-0539">Nucleus</keyword>
<dbReference type="RefSeq" id="XP_005705918.1">
    <property type="nucleotide sequence ID" value="XM_005705861.1"/>
</dbReference>
<dbReference type="PIRSF" id="PIRSF017233">
    <property type="entry name" value="IKAP"/>
    <property type="match status" value="1"/>
</dbReference>
<feature type="domain" description="Death" evidence="3">
    <location>
        <begin position="1179"/>
        <end position="1255"/>
    </location>
</feature>
<feature type="region of interest" description="Disordered" evidence="2">
    <location>
        <begin position="1255"/>
        <end position="1275"/>
    </location>
</feature>
<dbReference type="GO" id="GO:0007165">
    <property type="term" value="P:signal transduction"/>
    <property type="evidence" value="ECO:0007669"/>
    <property type="project" value="InterPro"/>
</dbReference>
<name>M2Y0H0_GALSU</name>
<dbReference type="Proteomes" id="UP000030680">
    <property type="component" value="Unassembled WGS sequence"/>
</dbReference>
<proteinExistence type="inferred from homology"/>
<dbReference type="EMBL" id="KB454509">
    <property type="protein sequence ID" value="EME29398.1"/>
    <property type="molecule type" value="Genomic_DNA"/>
</dbReference>
<gene>
    <name evidence="4" type="ORF">Gasu_32220</name>
</gene>
<protein>
    <recommendedName>
        <fullName evidence="1">Elongator complex protein 1</fullName>
    </recommendedName>
</protein>
<dbReference type="InterPro" id="IPR056169">
    <property type="entry name" value="HB_ELP1"/>
</dbReference>
<dbReference type="Pfam" id="PF23925">
    <property type="entry name" value="A-sol_ELP1"/>
    <property type="match status" value="1"/>
</dbReference>
<dbReference type="GO" id="GO:0005634">
    <property type="term" value="C:nucleus"/>
    <property type="evidence" value="ECO:0007669"/>
    <property type="project" value="UniProtKB-SubCell"/>
</dbReference>
<dbReference type="PROSITE" id="PS50017">
    <property type="entry name" value="DEATH_DOMAIN"/>
    <property type="match status" value="1"/>
</dbReference>
<evidence type="ECO:0000313" key="5">
    <source>
        <dbReference type="Proteomes" id="UP000030680"/>
    </source>
</evidence>
<dbReference type="GO" id="GO:0000049">
    <property type="term" value="F:tRNA binding"/>
    <property type="evidence" value="ECO:0007669"/>
    <property type="project" value="TreeGrafter"/>
</dbReference>
<dbReference type="InterPro" id="IPR006849">
    <property type="entry name" value="Elp1"/>
</dbReference>
<dbReference type="GO" id="GO:0002926">
    <property type="term" value="P:tRNA wobble base 5-methoxycarbonylmethyl-2-thiouridinylation"/>
    <property type="evidence" value="ECO:0007669"/>
    <property type="project" value="TreeGrafter"/>
</dbReference>
<evidence type="ECO:0000259" key="3">
    <source>
        <dbReference type="PROSITE" id="PS50017"/>
    </source>
</evidence>
<comment type="function">
    <text evidence="1">Component of the elongator complex which is required for multiple tRNA modifications, including mcm5U (5-methoxycarbonylmethyl uridine), mcm5s2U (5-methoxycarbonylmethyl-2-thiouridine), and ncm5U (5-carbamoylmethyl uridine). The elongator complex catalyzes formation of carboxymethyluridine in the wobble base at position 34 in tRNAs.</text>
</comment>
<dbReference type="PANTHER" id="PTHR12747:SF0">
    <property type="entry name" value="ELONGATOR COMPLEX PROTEIN 1"/>
    <property type="match status" value="1"/>
</dbReference>
<dbReference type="InterPro" id="IPR056164">
    <property type="entry name" value="Beta-prop_ELP1_1st"/>
</dbReference>
<dbReference type="InterPro" id="IPR056167">
    <property type="entry name" value="A-sol_ELP1"/>
</dbReference>
<dbReference type="SUPFAM" id="SSF69322">
    <property type="entry name" value="Tricorn protease domain 2"/>
    <property type="match status" value="1"/>
</dbReference>
<evidence type="ECO:0000256" key="1">
    <source>
        <dbReference type="PIRNR" id="PIRNR017233"/>
    </source>
</evidence>
<feature type="compositionally biased region" description="Basic residues" evidence="2">
    <location>
        <begin position="1256"/>
        <end position="1271"/>
    </location>
</feature>
<accession>M2Y0H0</accession>
<keyword evidence="5" id="KW-1185">Reference proteome</keyword>
<dbReference type="Pfam" id="PF04762">
    <property type="entry name" value="Beta-prop_ELP1_1st"/>
    <property type="match status" value="2"/>
</dbReference>
<dbReference type="Pfam" id="PF23936">
    <property type="entry name" value="HB_ELP1"/>
    <property type="match status" value="1"/>
</dbReference>
<keyword evidence="1" id="KW-0963">Cytoplasm</keyword>
<evidence type="ECO:0000313" key="4">
    <source>
        <dbReference type="EMBL" id="EME29398.1"/>
    </source>
</evidence>
<comment type="subcellular location">
    <subcellularLocation>
        <location evidence="1">Cytoplasm</location>
    </subcellularLocation>
    <subcellularLocation>
        <location evidence="1">Nucleus</location>
    </subcellularLocation>
</comment>
<dbReference type="GO" id="GO:0005829">
    <property type="term" value="C:cytosol"/>
    <property type="evidence" value="ECO:0007669"/>
    <property type="project" value="TreeGrafter"/>
</dbReference>
<dbReference type="STRING" id="130081.M2Y0H0"/>
<sequence length="1353" mass="156029">MQNWVCRHISSTLVNESDLSIQFLSCLQVSSSKNAIFTLGIKSYGEESCSLFLFAAQQLASTFDSGLLWDFSKSSFVKTTHIVDCQLANSISSFLYLEESDSVILSLCSGEIYQIPCLFNYRSSNNQRDVLLEGFGQVETIGIFPQGVHRMQLSPDGEILCLLTGKSQVQIVFMATEDWDILSQQDIGSLENWDKLLQFGSIPSAWNIAWRLDGALVAITYPCGSGNKIQMQVFRRERFTLESSCEEVWDSNSCCIDWQPRIGGAIAASLSNESVIRFYETNGLSLRRLYLDTEIFCKQLQWSEQYHILVCGDETKMRIFYHNNYHWYLKQEWIFSEFGEIAAFRIAQDRVATDRNTLYVLTTNGKIFCFIFQWQFDIYKRPDEDDCYLAVIDGNEIAITMLSQQIIPAPLCSLVLVCSCSIQRVEIDSKGGCLALLSNGAMEYFPYAAIMETAFESNQVTCTKGRQLENSLDKIYKSNEQDKSSKTCRNSFLLPLCIDQKQGLVWKAFALLPVVNSHEDISLQVLMIGERLEMYLCSCQQGKWDYQLLFKKNFRKAEEIEGIGLDIQPVISKEVIDSQRYVICLLESTISLRDIMEYDKKSYWNISLQALGLKGHQILHLKSIDITKRDKESNKNEKKYMAVLFLDDNGRLWMAIQLGSMAESFYSGFSFLLISEECVDFEVISDFVFFTCRFHKLYSYPMNIILDFLEKNTCTTGIYRKLEWNGKQVDCRPIDRFSRIVTFVTDKTAKRNNCLILQAPRGNLECVVPRLVIERIVERHIEQGAYGEAYRLCRRHRLPMDILVEKNPEGFKENILDFIKQFKDPEHLNTFVSMLGSEQEDTIRNEWCNMLIEAFWQSSPESKYRYPLICTFLQKKPPDVFGALQVLQLDRTTSNSKDVVWIEDLMDFLLLLTKDSVLVFREALRLYDSPLAALVVERASDLDPAYYGALLQRLNDTCSEKQKYLIDLELGNMESALRHLFAFSTFPTDCDTVVEFAIQHRLFSVACSLFAEYPEMLVRVRQAYAQDLSQQGQHLEAACFYALIEQDESAREEYKRACIWQLVVYFCHKILWKRLPSSQEYVKHTTYLTKDRLDSDQDFITEMESLVEHLKLNGKGKEAAFIIMNYLNDPQSALEELIRIEEWLDAISILGRVPLQDFWSVVETTWQPALTNAVQEHCEEWKEVANKMRYNCERLEQVRRRKESMGTIENESMNAYLEEEALSESDASSQSVSSLGEWTMSSDTSKASLYSLLSKKGQRRKAKKKNKSKKIKPGDPREEEYLIDSLSKLIPSSTQWDILNQLLQCLIAMCMEKEARKLYEVTKQFACVVQGLPEDIAGRILVGQFYFKTFIPC</sequence>
<dbReference type="PANTHER" id="PTHR12747">
    <property type="entry name" value="ELONGATOR COMPLEX PROTEIN 1"/>
    <property type="match status" value="1"/>
</dbReference>
<dbReference type="KEGG" id="gsl:Gasu_32220"/>
<dbReference type="InterPro" id="IPR000488">
    <property type="entry name" value="Death_dom"/>
</dbReference>
<organism evidence="4 5">
    <name type="scientific">Galdieria sulphuraria</name>
    <name type="common">Red alga</name>
    <dbReference type="NCBI Taxonomy" id="130081"/>
    <lineage>
        <taxon>Eukaryota</taxon>
        <taxon>Rhodophyta</taxon>
        <taxon>Bangiophyceae</taxon>
        <taxon>Galdieriales</taxon>
        <taxon>Galdieriaceae</taxon>
        <taxon>Galdieria</taxon>
    </lineage>
</organism>
<reference evidence="5" key="1">
    <citation type="journal article" date="2013" name="Science">
        <title>Gene transfer from bacteria and archaea facilitated evolution of an extremophilic eukaryote.</title>
        <authorList>
            <person name="Schonknecht G."/>
            <person name="Chen W.H."/>
            <person name="Ternes C.M."/>
            <person name="Barbier G.G."/>
            <person name="Shrestha R.P."/>
            <person name="Stanke M."/>
            <person name="Brautigam A."/>
            <person name="Baker B.J."/>
            <person name="Banfield J.F."/>
            <person name="Garavito R.M."/>
            <person name="Carr K."/>
            <person name="Wilkerson C."/>
            <person name="Rensing S.A."/>
            <person name="Gagneul D."/>
            <person name="Dickenson N.E."/>
            <person name="Oesterhelt C."/>
            <person name="Lercher M.J."/>
            <person name="Weber A.P."/>
        </authorList>
    </citation>
    <scope>NUCLEOTIDE SEQUENCE [LARGE SCALE GENOMIC DNA]</scope>
    <source>
        <strain evidence="5">074W</strain>
    </source>
</reference>
<evidence type="ECO:0000256" key="2">
    <source>
        <dbReference type="SAM" id="MobiDB-lite"/>
    </source>
</evidence>
<dbReference type="UniPathway" id="UPA00988"/>
<comment type="similarity">
    <text evidence="1">Belongs to the ELP1/IKA1 family.</text>
</comment>